<keyword evidence="9 16" id="KW-0418">Kinase</keyword>
<keyword evidence="6" id="KW-0808">Transferase</keyword>
<keyword evidence="7 14" id="KW-0812">Transmembrane</keyword>
<dbReference type="Proteomes" id="UP000596252">
    <property type="component" value="Chromosome"/>
</dbReference>
<feature type="transmembrane region" description="Helical" evidence="14">
    <location>
        <begin position="39"/>
        <end position="58"/>
    </location>
</feature>
<sequence>MSLILLLTQQMCLYLVFVYLASKTPLFKVLTENAPRLPHKVIIYLIFSAFCIMATYFGEQTHGAIANTRAMGAVLGGLLGGPVTGFFVGLTGGLHRYSMGGFTDVACALSTTLEGLSAGLISLTLRRAGKTELIFHPLVAGFVTFYAEVMQMLIILLVAKPYDEAWALVRQIAPPMLLVNSMGSALFMSMLKDQKTMFDKLSSAFSTKALKIAERSVGLLSQGFNEKTSAQVARIVIEETNVGAVAITDRDKLLAFIGIGADHHIPGTPIASAITLEAIRDNKVMFADGVEAPYACSISSQCRLGSSLVIPLRSDTEVIGTIKLYEPKNKLFLNINRTLGEGIAKLLSNQILYGRVEQQKNLLTQTELKLLQAQVNPHFLFNALNTIGAIIRRDPDMARGLLQKLSQFLRINLKRSPEMVTLADELEHIDAYLGIEKARFIDRLSVNIAIPPELMHQKLPAFTLQPIIENAVKHGTSQLLSPGLIEVSGRQHEDMLVLEVTDNAGLYRPNPNSEGLGMNLVHKRIQNQFGEQYGVSVVCEPDTLTKVSICLPINADTLIETDNPGDMPR</sequence>
<dbReference type="EMBL" id="CP069213">
    <property type="protein sequence ID" value="QRH03018.1"/>
    <property type="molecule type" value="Genomic_DNA"/>
</dbReference>
<name>A0ABX7G713_9GAMM</name>
<keyword evidence="5" id="KW-0597">Phosphoprotein</keyword>
<dbReference type="Gene3D" id="3.30.450.40">
    <property type="match status" value="1"/>
</dbReference>
<proteinExistence type="predicted"/>
<feature type="transmembrane region" description="Helical" evidence="14">
    <location>
        <begin position="70"/>
        <end position="90"/>
    </location>
</feature>
<reference evidence="16 17" key="1">
    <citation type="journal article" date="2012" name="Antonie Van Leeuwenhoek">
        <title>Shewanella litorisediminis sp. nov., a gammaproteobacterium isolated from a tidal flat sediment.</title>
        <authorList>
            <person name="Lee M.H."/>
            <person name="Yoon J.H."/>
        </authorList>
    </citation>
    <scope>NUCLEOTIDE SEQUENCE [LARGE SCALE GENOMIC DNA]</scope>
    <source>
        <strain evidence="16 17">SMK1-12</strain>
    </source>
</reference>
<evidence type="ECO:0000256" key="7">
    <source>
        <dbReference type="ARBA" id="ARBA00022692"/>
    </source>
</evidence>
<dbReference type="InterPro" id="IPR003018">
    <property type="entry name" value="GAF"/>
</dbReference>
<keyword evidence="12" id="KW-0902">Two-component regulatory system</keyword>
<feature type="transmembrane region" description="Helical" evidence="14">
    <location>
        <begin position="137"/>
        <end position="159"/>
    </location>
</feature>
<dbReference type="InterPro" id="IPR011620">
    <property type="entry name" value="Sig_transdc_His_kinase_LytS_TM"/>
</dbReference>
<dbReference type="InterPro" id="IPR036890">
    <property type="entry name" value="HATPase_C_sf"/>
</dbReference>
<evidence type="ECO:0000259" key="15">
    <source>
        <dbReference type="SMART" id="SM00065"/>
    </source>
</evidence>
<dbReference type="SUPFAM" id="SSF55781">
    <property type="entry name" value="GAF domain-like"/>
    <property type="match status" value="1"/>
</dbReference>
<dbReference type="PANTHER" id="PTHR34220">
    <property type="entry name" value="SENSOR HISTIDINE KINASE YPDA"/>
    <property type="match status" value="1"/>
</dbReference>
<evidence type="ECO:0000256" key="13">
    <source>
        <dbReference type="ARBA" id="ARBA00023136"/>
    </source>
</evidence>
<dbReference type="Pfam" id="PF07694">
    <property type="entry name" value="5TM-5TMR_LYT"/>
    <property type="match status" value="1"/>
</dbReference>
<comment type="subcellular location">
    <subcellularLocation>
        <location evidence="2">Cell membrane</location>
        <topology evidence="2">Multi-pass membrane protein</topology>
    </subcellularLocation>
</comment>
<evidence type="ECO:0000256" key="6">
    <source>
        <dbReference type="ARBA" id="ARBA00022679"/>
    </source>
</evidence>
<evidence type="ECO:0000256" key="4">
    <source>
        <dbReference type="ARBA" id="ARBA00022475"/>
    </source>
</evidence>
<gene>
    <name evidence="16" type="ORF">JQC75_06325</name>
</gene>
<keyword evidence="8" id="KW-0547">Nucleotide-binding</keyword>
<dbReference type="SMART" id="SM00065">
    <property type="entry name" value="GAF"/>
    <property type="match status" value="1"/>
</dbReference>
<evidence type="ECO:0000256" key="11">
    <source>
        <dbReference type="ARBA" id="ARBA00022989"/>
    </source>
</evidence>
<organism evidence="16 17">
    <name type="scientific">Shewanella litorisediminis</name>
    <dbReference type="NCBI Taxonomy" id="1173586"/>
    <lineage>
        <taxon>Bacteria</taxon>
        <taxon>Pseudomonadati</taxon>
        <taxon>Pseudomonadota</taxon>
        <taxon>Gammaproteobacteria</taxon>
        <taxon>Alteromonadales</taxon>
        <taxon>Shewanellaceae</taxon>
        <taxon>Shewanella</taxon>
    </lineage>
</organism>
<evidence type="ECO:0000256" key="1">
    <source>
        <dbReference type="ARBA" id="ARBA00000085"/>
    </source>
</evidence>
<keyword evidence="17" id="KW-1185">Reference proteome</keyword>
<evidence type="ECO:0000256" key="12">
    <source>
        <dbReference type="ARBA" id="ARBA00023012"/>
    </source>
</evidence>
<dbReference type="RefSeq" id="WP_203326592.1">
    <property type="nucleotide sequence ID" value="NZ_CP069213.1"/>
</dbReference>
<protein>
    <recommendedName>
        <fullName evidence="3">histidine kinase</fullName>
        <ecNumber evidence="3">2.7.13.3</ecNumber>
    </recommendedName>
</protein>
<evidence type="ECO:0000256" key="9">
    <source>
        <dbReference type="ARBA" id="ARBA00022777"/>
    </source>
</evidence>
<dbReference type="EC" id="2.7.13.3" evidence="3"/>
<dbReference type="InterPro" id="IPR050640">
    <property type="entry name" value="Bact_2-comp_sensor_kinase"/>
</dbReference>
<dbReference type="SUPFAM" id="SSF55874">
    <property type="entry name" value="ATPase domain of HSP90 chaperone/DNA topoisomerase II/histidine kinase"/>
    <property type="match status" value="1"/>
</dbReference>
<dbReference type="InterPro" id="IPR010559">
    <property type="entry name" value="Sig_transdc_His_kin_internal"/>
</dbReference>
<evidence type="ECO:0000313" key="16">
    <source>
        <dbReference type="EMBL" id="QRH03018.1"/>
    </source>
</evidence>
<feature type="transmembrane region" description="Helical" evidence="14">
    <location>
        <begin position="171"/>
        <end position="191"/>
    </location>
</feature>
<dbReference type="Pfam" id="PF06580">
    <property type="entry name" value="His_kinase"/>
    <property type="match status" value="1"/>
</dbReference>
<accession>A0ABX7G713</accession>
<comment type="catalytic activity">
    <reaction evidence="1">
        <text>ATP + protein L-histidine = ADP + protein N-phospho-L-histidine.</text>
        <dbReference type="EC" id="2.7.13.3"/>
    </reaction>
</comment>
<dbReference type="Gene3D" id="3.30.565.10">
    <property type="entry name" value="Histidine kinase-like ATPase, C-terminal domain"/>
    <property type="match status" value="1"/>
</dbReference>
<evidence type="ECO:0000313" key="17">
    <source>
        <dbReference type="Proteomes" id="UP000596252"/>
    </source>
</evidence>
<dbReference type="InterPro" id="IPR029016">
    <property type="entry name" value="GAF-like_dom_sf"/>
</dbReference>
<evidence type="ECO:0000256" key="8">
    <source>
        <dbReference type="ARBA" id="ARBA00022741"/>
    </source>
</evidence>
<dbReference type="GO" id="GO:0016301">
    <property type="term" value="F:kinase activity"/>
    <property type="evidence" value="ECO:0007669"/>
    <property type="project" value="UniProtKB-KW"/>
</dbReference>
<keyword evidence="4" id="KW-1003">Cell membrane</keyword>
<feature type="domain" description="GAF" evidence="15">
    <location>
        <begin position="224"/>
        <end position="361"/>
    </location>
</feature>
<evidence type="ECO:0000256" key="3">
    <source>
        <dbReference type="ARBA" id="ARBA00012438"/>
    </source>
</evidence>
<evidence type="ECO:0000256" key="2">
    <source>
        <dbReference type="ARBA" id="ARBA00004651"/>
    </source>
</evidence>
<evidence type="ECO:0000256" key="5">
    <source>
        <dbReference type="ARBA" id="ARBA00022553"/>
    </source>
</evidence>
<evidence type="ECO:0000256" key="14">
    <source>
        <dbReference type="SAM" id="Phobius"/>
    </source>
</evidence>
<keyword evidence="13 14" id="KW-0472">Membrane</keyword>
<keyword evidence="10" id="KW-0067">ATP-binding</keyword>
<keyword evidence="11 14" id="KW-1133">Transmembrane helix</keyword>
<evidence type="ECO:0000256" key="10">
    <source>
        <dbReference type="ARBA" id="ARBA00022840"/>
    </source>
</evidence>
<dbReference type="PANTHER" id="PTHR34220:SF10">
    <property type="entry name" value="SENSOR HISTIDINE KINASE BTSS"/>
    <property type="match status" value="1"/>
</dbReference>